<sequence length="142" mass="16208">EIEVSYLEEMEREGKFRGELSAGNITQDEFYEQLYGDPNEPDDITKALNNLGYKYTGTAEWLGIAASRYENDRTGHAIEIWYAGDAGYYGQYTAAEEKQLPIDDAARRKLFQVRLDIFYDSSDALAEQVFTGQFQYLIGNCP</sequence>
<protein>
    <submittedName>
        <fullName evidence="1">Uncharacterized protein</fullName>
    </submittedName>
</protein>
<accession>A0A0F8ZBM6</accession>
<name>A0A0F8ZBM6_9ZZZZ</name>
<gene>
    <name evidence="1" type="ORF">LCGC14_3054360</name>
</gene>
<comment type="caution">
    <text evidence="1">The sequence shown here is derived from an EMBL/GenBank/DDBJ whole genome shotgun (WGS) entry which is preliminary data.</text>
</comment>
<organism evidence="1">
    <name type="scientific">marine sediment metagenome</name>
    <dbReference type="NCBI Taxonomy" id="412755"/>
    <lineage>
        <taxon>unclassified sequences</taxon>
        <taxon>metagenomes</taxon>
        <taxon>ecological metagenomes</taxon>
    </lineage>
</organism>
<dbReference type="AlphaFoldDB" id="A0A0F8ZBM6"/>
<proteinExistence type="predicted"/>
<evidence type="ECO:0000313" key="1">
    <source>
        <dbReference type="EMBL" id="KKK57446.1"/>
    </source>
</evidence>
<reference evidence="1" key="1">
    <citation type="journal article" date="2015" name="Nature">
        <title>Complex archaea that bridge the gap between prokaryotes and eukaryotes.</title>
        <authorList>
            <person name="Spang A."/>
            <person name="Saw J.H."/>
            <person name="Jorgensen S.L."/>
            <person name="Zaremba-Niedzwiedzka K."/>
            <person name="Martijn J."/>
            <person name="Lind A.E."/>
            <person name="van Eijk R."/>
            <person name="Schleper C."/>
            <person name="Guy L."/>
            <person name="Ettema T.J."/>
        </authorList>
    </citation>
    <scope>NUCLEOTIDE SEQUENCE</scope>
</reference>
<feature type="non-terminal residue" evidence="1">
    <location>
        <position position="1"/>
    </location>
</feature>
<dbReference type="EMBL" id="LAZR01064474">
    <property type="protein sequence ID" value="KKK57446.1"/>
    <property type="molecule type" value="Genomic_DNA"/>
</dbReference>